<dbReference type="Proteomes" id="UP000075920">
    <property type="component" value="Unassembled WGS sequence"/>
</dbReference>
<keyword evidence="3" id="KW-1185">Reference proteome</keyword>
<dbReference type="VEuPathDB" id="VectorBase:AMIN014463"/>
<reference evidence="3" key="1">
    <citation type="submission" date="2013-03" db="EMBL/GenBank/DDBJ databases">
        <title>The Genome Sequence of Anopheles minimus MINIMUS1.</title>
        <authorList>
            <consortium name="The Broad Institute Genomics Platform"/>
            <person name="Neafsey D.E."/>
            <person name="Walton C."/>
            <person name="Walker B."/>
            <person name="Young S.K."/>
            <person name="Zeng Q."/>
            <person name="Gargeya S."/>
            <person name="Fitzgerald M."/>
            <person name="Haas B."/>
            <person name="Abouelleil A."/>
            <person name="Allen A.W."/>
            <person name="Alvarado L."/>
            <person name="Arachchi H.M."/>
            <person name="Berlin A.M."/>
            <person name="Chapman S.B."/>
            <person name="Gainer-Dewar J."/>
            <person name="Goldberg J."/>
            <person name="Griggs A."/>
            <person name="Gujja S."/>
            <person name="Hansen M."/>
            <person name="Howarth C."/>
            <person name="Imamovic A."/>
            <person name="Ireland A."/>
            <person name="Larimer J."/>
            <person name="McCowan C."/>
            <person name="Murphy C."/>
            <person name="Pearson M."/>
            <person name="Poon T.W."/>
            <person name="Priest M."/>
            <person name="Roberts A."/>
            <person name="Saif S."/>
            <person name="Shea T."/>
            <person name="Sisk P."/>
            <person name="Sykes S."/>
            <person name="Wortman J."/>
            <person name="Nusbaum C."/>
            <person name="Birren B."/>
        </authorList>
    </citation>
    <scope>NUCLEOTIDE SEQUENCE [LARGE SCALE GENOMIC DNA]</scope>
    <source>
        <strain evidence="3">MINIMUS1</strain>
    </source>
</reference>
<organism evidence="2 3">
    <name type="scientific">Anopheles minimus</name>
    <dbReference type="NCBI Taxonomy" id="112268"/>
    <lineage>
        <taxon>Eukaryota</taxon>
        <taxon>Metazoa</taxon>
        <taxon>Ecdysozoa</taxon>
        <taxon>Arthropoda</taxon>
        <taxon>Hexapoda</taxon>
        <taxon>Insecta</taxon>
        <taxon>Pterygota</taxon>
        <taxon>Neoptera</taxon>
        <taxon>Endopterygota</taxon>
        <taxon>Diptera</taxon>
        <taxon>Nematocera</taxon>
        <taxon>Culicoidea</taxon>
        <taxon>Culicidae</taxon>
        <taxon>Anophelinae</taxon>
        <taxon>Anopheles</taxon>
    </lineage>
</organism>
<reference evidence="2" key="2">
    <citation type="submission" date="2020-05" db="UniProtKB">
        <authorList>
            <consortium name="EnsemblMetazoa"/>
        </authorList>
    </citation>
    <scope>IDENTIFICATION</scope>
    <source>
        <strain evidence="2">MINIMUS1</strain>
    </source>
</reference>
<dbReference type="AlphaFoldDB" id="A0A182WP52"/>
<dbReference type="EnsemblMetazoa" id="AMIN014463-RA">
    <property type="protein sequence ID" value="AMIN014463-PA"/>
    <property type="gene ID" value="AMIN014463"/>
</dbReference>
<protein>
    <submittedName>
        <fullName evidence="2">Uncharacterized protein</fullName>
    </submittedName>
</protein>
<evidence type="ECO:0000313" key="2">
    <source>
        <dbReference type="EnsemblMetazoa" id="AMIN014463-PA"/>
    </source>
</evidence>
<proteinExistence type="predicted"/>
<evidence type="ECO:0000313" key="3">
    <source>
        <dbReference type="Proteomes" id="UP000075920"/>
    </source>
</evidence>
<evidence type="ECO:0000256" key="1">
    <source>
        <dbReference type="SAM" id="MobiDB-lite"/>
    </source>
</evidence>
<sequence length="59" mass="6711">MFAAHSNGSPFLDASRNRCSDGPLLHNRSDRSTGEQIRCLCRKRTCAELLRWRQYTAGV</sequence>
<name>A0A182WP52_9DIPT</name>
<feature type="region of interest" description="Disordered" evidence="1">
    <location>
        <begin position="1"/>
        <end position="33"/>
    </location>
</feature>
<accession>A0A182WP52</accession>